<evidence type="ECO:0000256" key="18">
    <source>
        <dbReference type="SAM" id="MobiDB-lite"/>
    </source>
</evidence>
<dbReference type="PANTHER" id="PTHR10903:SF135">
    <property type="entry name" value="TRANSLOCASE OF CHLOROPLAST 120, CHLOROPLASTIC-RELATED"/>
    <property type="match status" value="1"/>
</dbReference>
<evidence type="ECO:0000256" key="15">
    <source>
        <dbReference type="ARBA" id="ARBA00023136"/>
    </source>
</evidence>
<dbReference type="GO" id="GO:0015031">
    <property type="term" value="P:protein transport"/>
    <property type="evidence" value="ECO:0007669"/>
    <property type="project" value="UniProtKB-KW"/>
</dbReference>
<evidence type="ECO:0000256" key="5">
    <source>
        <dbReference type="ARBA" id="ARBA00022640"/>
    </source>
</evidence>
<feature type="coiled-coil region" evidence="17">
    <location>
        <begin position="673"/>
        <end position="741"/>
    </location>
</feature>
<evidence type="ECO:0000256" key="16">
    <source>
        <dbReference type="ARBA" id="ARBA00024013"/>
    </source>
</evidence>
<keyword evidence="3" id="KW-0813">Transport</keyword>
<dbReference type="OrthoDB" id="8954335at2759"/>
<dbReference type="EMBL" id="CAJVPZ010000520">
    <property type="protein sequence ID" value="CAG8467785.1"/>
    <property type="molecule type" value="Genomic_DNA"/>
</dbReference>
<gene>
    <name evidence="21" type="ORF">RFULGI_LOCUS977</name>
</gene>
<dbReference type="GO" id="GO:0046872">
    <property type="term" value="F:metal ion binding"/>
    <property type="evidence" value="ECO:0007669"/>
    <property type="project" value="UniProtKB-KW"/>
</dbReference>
<evidence type="ECO:0000256" key="17">
    <source>
        <dbReference type="SAM" id="Coils"/>
    </source>
</evidence>
<evidence type="ECO:0000256" key="14">
    <source>
        <dbReference type="ARBA" id="ARBA00023134"/>
    </source>
</evidence>
<feature type="compositionally biased region" description="Low complexity" evidence="18">
    <location>
        <begin position="344"/>
        <end position="357"/>
    </location>
</feature>
<reference evidence="21" key="1">
    <citation type="submission" date="2021-06" db="EMBL/GenBank/DDBJ databases">
        <authorList>
            <person name="Kallberg Y."/>
            <person name="Tangrot J."/>
            <person name="Rosling A."/>
        </authorList>
    </citation>
    <scope>NUCLEOTIDE SEQUENCE</scope>
    <source>
        <strain evidence="21">IN212</strain>
    </source>
</reference>
<keyword evidence="22" id="KW-1185">Reference proteome</keyword>
<dbReference type="InterPro" id="IPR006703">
    <property type="entry name" value="G_AIG1"/>
</dbReference>
<feature type="domain" description="AIG1-type G" evidence="19">
    <location>
        <begin position="759"/>
        <end position="902"/>
    </location>
</feature>
<keyword evidence="10" id="KW-1002">Plastid outer membrane</keyword>
<evidence type="ECO:0000256" key="4">
    <source>
        <dbReference type="ARBA" id="ARBA00022528"/>
    </source>
</evidence>
<evidence type="ECO:0000259" key="19">
    <source>
        <dbReference type="Pfam" id="PF04548"/>
    </source>
</evidence>
<evidence type="ECO:0000313" key="22">
    <source>
        <dbReference type="Proteomes" id="UP000789396"/>
    </source>
</evidence>
<evidence type="ECO:0000256" key="1">
    <source>
        <dbReference type="ARBA" id="ARBA00001946"/>
    </source>
</evidence>
<keyword evidence="4" id="KW-0150">Chloroplast</keyword>
<evidence type="ECO:0000256" key="12">
    <source>
        <dbReference type="ARBA" id="ARBA00022927"/>
    </source>
</evidence>
<dbReference type="Pfam" id="PF04548">
    <property type="entry name" value="AIG1"/>
    <property type="match status" value="2"/>
</dbReference>
<evidence type="ECO:0000256" key="13">
    <source>
        <dbReference type="ARBA" id="ARBA00022989"/>
    </source>
</evidence>
<dbReference type="InterPro" id="IPR045058">
    <property type="entry name" value="GIMA/IAN/Toc"/>
</dbReference>
<keyword evidence="9" id="KW-0378">Hydrolase</keyword>
<keyword evidence="15" id="KW-0472">Membrane</keyword>
<feature type="compositionally biased region" description="Basic and acidic residues" evidence="18">
    <location>
        <begin position="1035"/>
        <end position="1057"/>
    </location>
</feature>
<feature type="coiled-coil region" evidence="17">
    <location>
        <begin position="218"/>
        <end position="337"/>
    </location>
</feature>
<evidence type="ECO:0000256" key="9">
    <source>
        <dbReference type="ARBA" id="ARBA00022801"/>
    </source>
</evidence>
<evidence type="ECO:0000259" key="20">
    <source>
        <dbReference type="Pfam" id="PF13436"/>
    </source>
</evidence>
<dbReference type="GO" id="GO:0016787">
    <property type="term" value="F:hydrolase activity"/>
    <property type="evidence" value="ECO:0007669"/>
    <property type="project" value="UniProtKB-KW"/>
</dbReference>
<proteinExistence type="predicted"/>
<comment type="cofactor">
    <cofactor evidence="1">
        <name>Mg(2+)</name>
        <dbReference type="ChEBI" id="CHEBI:18420"/>
    </cofactor>
</comment>
<keyword evidence="5" id="KW-0934">Plastid</keyword>
<feature type="region of interest" description="Disordered" evidence="18">
    <location>
        <begin position="1030"/>
        <end position="1057"/>
    </location>
</feature>
<dbReference type="GO" id="GO:0005525">
    <property type="term" value="F:GTP binding"/>
    <property type="evidence" value="ECO:0007669"/>
    <property type="project" value="UniProtKB-KW"/>
</dbReference>
<dbReference type="GO" id="GO:0016020">
    <property type="term" value="C:membrane"/>
    <property type="evidence" value="ECO:0007669"/>
    <property type="project" value="UniProtKB-SubCell"/>
</dbReference>
<comment type="subcellular location">
    <subcellularLocation>
        <location evidence="2">Membrane</location>
        <topology evidence="2">Single-pass membrane protein</topology>
    </subcellularLocation>
    <subcellularLocation>
        <location evidence="16">Plastid</location>
        <location evidence="16">Chloroplast outer membrane</location>
    </subcellularLocation>
</comment>
<keyword evidence="17" id="KW-0175">Coiled coil</keyword>
<dbReference type="Gene3D" id="3.40.50.300">
    <property type="entry name" value="P-loop containing nucleotide triphosphate hydrolases"/>
    <property type="match status" value="2"/>
</dbReference>
<evidence type="ECO:0000256" key="8">
    <source>
        <dbReference type="ARBA" id="ARBA00022741"/>
    </source>
</evidence>
<evidence type="ECO:0000256" key="10">
    <source>
        <dbReference type="ARBA" id="ARBA00022805"/>
    </source>
</evidence>
<evidence type="ECO:0000256" key="7">
    <source>
        <dbReference type="ARBA" id="ARBA00022723"/>
    </source>
</evidence>
<keyword evidence="11" id="KW-0460">Magnesium</keyword>
<feature type="coiled-coil region" evidence="17">
    <location>
        <begin position="586"/>
        <end position="625"/>
    </location>
</feature>
<keyword evidence="7" id="KW-0479">Metal-binding</keyword>
<keyword evidence="14" id="KW-0342">GTP-binding</keyword>
<keyword evidence="13" id="KW-1133">Transmembrane helix</keyword>
<evidence type="ECO:0000256" key="2">
    <source>
        <dbReference type="ARBA" id="ARBA00004167"/>
    </source>
</evidence>
<keyword evidence="12" id="KW-0653">Protein transport</keyword>
<name>A0A9N8VXH4_9GLOM</name>
<sequence>MVKVKNILLIGRTGNGKSTLANVLTGTNDFTESADSTSETRTIKTREFEIRLDEAGNENAKYCVIDTVGVGDTQLDTKAVLLRLGEIAHFIERDGLNQIFFITSGRFTKEEVEAYKLLSSIIFDQQVFNYTTIVRTSFPAFEDDNACNRDREKLRNEGGELSRIFNQAGTKIIYVNNPPLLGRASAIAVNKETREESGKRLIAYLGTISHKNYKPTNLATLNERINSYMSEKEKLEEELKEKEKMMKEAQETYDKKINEIQADLDKKIKEAETKKDEEIRRLENNLNAEIKRLEREEQKTSSKDENAEKIKNLENQLTNLQNQKKLSEEKIAEEVAKQIQKNTPQTPQAQIVQQQPPRSNLVSGTAVGALAGAEVGSIVPGIGTAIGATVGAVVGFIRDESHSYKSNSDSNQDKELKKELKDKLRKLEGKLNKKNDLTKTEKQKLTSEIKGLEQQLTNLDNPSNPNDKPVNPEDPNKTPLQTPPPTPTITEEEAKKKLLEEFSKLFKETPETLESNLLHFAHRVDYGEEKKLSPKELANKLKMEIEKNKKDLYSSLPKTSAEIQQGIEISNYRNSLIFTVFFLPRNDAWEKREEIKEKEIDNSDNEKIESDLEEIKKIIEEEYNIELKNESMKKQEFISHLKTLLESCSVSFDFPKGRGIVVKEKKHEEEGTDNSLQNHYENLEKAKENYKKEKALRKGRLIKEENLWIVEEKLETLENSIQRDKGEMVFLEKKVSSEEEKMEVIVETLNQEKESKIKSILLIGSTGNGKSTLANVLLNKNNNFEEVFKESADSVSETRNIQVEKTEINLDNDGNEKIELTIIDTVGIGDTKLTTQGVLYRLAEASIHIKKGLAQVFFVTSGRFTEKEEEAYRLLSSVIFDDEIVNYTTIVRTNFPEFESEEACKRDRKKLRNENITLANIAKSVKIIHVDNPPMAGRASAIALAKEIREVSHKILITHLGTLQDIYKPRNLRKLNDRIKNYRQIDSLRDQNRSASYTIDQLRRQANENDEVSSALSAFYGLSEVQGTDFSSKSLADEEGKERRRAQEAESKAEEKVERLEARIEQLGPIGIMGRVVKHGNAVPSHHKNVCSSEELGDG</sequence>
<keyword evidence="8" id="KW-0547">Nucleotide-binding</keyword>
<accession>A0A9N8VXH4</accession>
<dbReference type="InterPro" id="IPR027417">
    <property type="entry name" value="P-loop_NTPase"/>
</dbReference>
<keyword evidence="6" id="KW-0812">Transmembrane</keyword>
<feature type="compositionally biased region" description="Polar residues" evidence="18">
    <location>
        <begin position="454"/>
        <end position="466"/>
    </location>
</feature>
<protein>
    <submittedName>
        <fullName evidence="21">19076_t:CDS:1</fullName>
    </submittedName>
</protein>
<dbReference type="Pfam" id="PF13436">
    <property type="entry name" value="Gly-zipper_OmpA"/>
    <property type="match status" value="1"/>
</dbReference>
<comment type="caution">
    <text evidence="21">The sequence shown here is derived from an EMBL/GenBank/DDBJ whole genome shotgun (WGS) entry which is preliminary data.</text>
</comment>
<evidence type="ECO:0000256" key="11">
    <source>
        <dbReference type="ARBA" id="ARBA00022842"/>
    </source>
</evidence>
<evidence type="ECO:0000256" key="3">
    <source>
        <dbReference type="ARBA" id="ARBA00022448"/>
    </source>
</evidence>
<organism evidence="21 22">
    <name type="scientific">Racocetra fulgida</name>
    <dbReference type="NCBI Taxonomy" id="60492"/>
    <lineage>
        <taxon>Eukaryota</taxon>
        <taxon>Fungi</taxon>
        <taxon>Fungi incertae sedis</taxon>
        <taxon>Mucoromycota</taxon>
        <taxon>Glomeromycotina</taxon>
        <taxon>Glomeromycetes</taxon>
        <taxon>Diversisporales</taxon>
        <taxon>Gigasporaceae</taxon>
        <taxon>Racocetra</taxon>
    </lineage>
</organism>
<dbReference type="InterPro" id="IPR025693">
    <property type="entry name" value="Gly-zipper_OmpA-like_dom"/>
</dbReference>
<dbReference type="AlphaFoldDB" id="A0A9N8VXH4"/>
<feature type="region of interest" description="Disordered" evidence="18">
    <location>
        <begin position="340"/>
        <end position="359"/>
    </location>
</feature>
<dbReference type="Proteomes" id="UP000789396">
    <property type="component" value="Unassembled WGS sequence"/>
</dbReference>
<dbReference type="SUPFAM" id="SSF52540">
    <property type="entry name" value="P-loop containing nucleoside triphosphate hydrolases"/>
    <property type="match status" value="2"/>
</dbReference>
<evidence type="ECO:0000313" key="21">
    <source>
        <dbReference type="EMBL" id="CAG8467785.1"/>
    </source>
</evidence>
<evidence type="ECO:0000256" key="6">
    <source>
        <dbReference type="ARBA" id="ARBA00022692"/>
    </source>
</evidence>
<feature type="region of interest" description="Disordered" evidence="18">
    <location>
        <begin position="453"/>
        <end position="489"/>
    </location>
</feature>
<dbReference type="PANTHER" id="PTHR10903">
    <property type="entry name" value="GTPASE, IMAP FAMILY MEMBER-RELATED"/>
    <property type="match status" value="1"/>
</dbReference>
<feature type="domain" description="AIG1-type G" evidence="19">
    <location>
        <begin position="5"/>
        <end position="177"/>
    </location>
</feature>
<feature type="domain" description="Glycine-zipper-containing OmpA-like membrane" evidence="20">
    <location>
        <begin position="362"/>
        <end position="398"/>
    </location>
</feature>